<sequence length="216" mass="25028">MNKKQKRYFKLIAKAIQEYGEENHVVAVPGFMSKQFSTYCSIREDLRLMLEYIKILKTNPANHYIKSSLTYALIALYGKCFTDSTKTKRPKLEPNQVFSKKKKNRKIHEYLISLRHDFIAHRGNTLGEIGIAFLAIPKGDNGQSQIRYRQSKIISFNDKKLEKTESLVKFLIKEVESKIQKCGQRAYNGFFNTFSEKEMAVMIMNNLKIPGAESNK</sequence>
<dbReference type="Gene3D" id="3.30.420.60">
    <property type="entry name" value="eRF1 domain 2"/>
    <property type="match status" value="1"/>
</dbReference>
<proteinExistence type="predicted"/>
<gene>
    <name evidence="1" type="ORF">NYZ99_09225</name>
</gene>
<dbReference type="InterPro" id="IPR042226">
    <property type="entry name" value="eFR1_2_sf"/>
</dbReference>
<dbReference type="EMBL" id="CP104205">
    <property type="protein sequence ID" value="UWX56359.1"/>
    <property type="molecule type" value="Genomic_DNA"/>
</dbReference>
<evidence type="ECO:0000313" key="2">
    <source>
        <dbReference type="Proteomes" id="UP001059209"/>
    </source>
</evidence>
<evidence type="ECO:0000313" key="1">
    <source>
        <dbReference type="EMBL" id="UWX56359.1"/>
    </source>
</evidence>
<name>A0ABY5YBR2_9FLAO</name>
<dbReference type="Proteomes" id="UP001059209">
    <property type="component" value="Chromosome"/>
</dbReference>
<evidence type="ECO:0008006" key="3">
    <source>
        <dbReference type="Google" id="ProtNLM"/>
    </source>
</evidence>
<protein>
    <recommendedName>
        <fullName evidence="3">RiboL-PSP-HEPN domain-containing protein</fullName>
    </recommendedName>
</protein>
<organism evidence="1 2">
    <name type="scientific">Maribacter litopenaei</name>
    <dbReference type="NCBI Taxonomy" id="2976127"/>
    <lineage>
        <taxon>Bacteria</taxon>
        <taxon>Pseudomonadati</taxon>
        <taxon>Bacteroidota</taxon>
        <taxon>Flavobacteriia</taxon>
        <taxon>Flavobacteriales</taxon>
        <taxon>Flavobacteriaceae</taxon>
        <taxon>Maribacter</taxon>
    </lineage>
</organism>
<reference evidence="1" key="1">
    <citation type="submission" date="2022-09" db="EMBL/GenBank/DDBJ databases">
        <title>Maribacter litopenaei sp. nov., isolated from the intestinal tract of the Pacific White Shrimp, Litopenaeus vannamei.</title>
        <authorList>
            <person name="Kim S.Y."/>
            <person name="Hwang C.Y."/>
        </authorList>
    </citation>
    <scope>NUCLEOTIDE SEQUENCE</scope>
    <source>
        <strain evidence="1">HL-LV01</strain>
    </source>
</reference>
<keyword evidence="2" id="KW-1185">Reference proteome</keyword>
<accession>A0ABY5YBR2</accession>
<dbReference type="RefSeq" id="WP_260574996.1">
    <property type="nucleotide sequence ID" value="NZ_CP104205.1"/>
</dbReference>